<protein>
    <submittedName>
        <fullName evidence="1">Uncharacterized protein</fullName>
    </submittedName>
</protein>
<reference evidence="1 2" key="1">
    <citation type="submission" date="2020-07" db="EMBL/GenBank/DDBJ databases">
        <title>Sequencing the genomes of 1000 actinobacteria strains.</title>
        <authorList>
            <person name="Klenk H.-P."/>
        </authorList>
    </citation>
    <scope>NUCLEOTIDE SEQUENCE [LARGE SCALE GENOMIC DNA]</scope>
    <source>
        <strain evidence="1 2">DSM 15131</strain>
    </source>
</reference>
<sequence length="76" mass="8262">MDRVANHRNMTASAEGAAATSLAFHREQQHLGATCDFPGCERHAELGARMCDYHELVRLSSNGSWVDDKHADGGHG</sequence>
<dbReference type="AlphaFoldDB" id="A0A7Y9ZLS9"/>
<dbReference type="Proteomes" id="UP000562045">
    <property type="component" value="Unassembled WGS sequence"/>
</dbReference>
<organism evidence="1 2">
    <name type="scientific">Nocardioides aromaticivorans</name>
    <dbReference type="NCBI Taxonomy" id="200618"/>
    <lineage>
        <taxon>Bacteria</taxon>
        <taxon>Bacillati</taxon>
        <taxon>Actinomycetota</taxon>
        <taxon>Actinomycetes</taxon>
        <taxon>Propionibacteriales</taxon>
        <taxon>Nocardioidaceae</taxon>
        <taxon>Nocardioides</taxon>
    </lineage>
</organism>
<name>A0A7Y9ZLS9_9ACTN</name>
<comment type="caution">
    <text evidence="1">The sequence shown here is derived from an EMBL/GenBank/DDBJ whole genome shotgun (WGS) entry which is preliminary data.</text>
</comment>
<accession>A0A7Y9ZLS9</accession>
<dbReference type="RefSeq" id="WP_179652783.1">
    <property type="nucleotide sequence ID" value="NZ_JACBZM010000002.1"/>
</dbReference>
<proteinExistence type="predicted"/>
<dbReference type="EMBL" id="JACBZM010000002">
    <property type="protein sequence ID" value="NYI47847.1"/>
    <property type="molecule type" value="Genomic_DNA"/>
</dbReference>
<evidence type="ECO:0000313" key="1">
    <source>
        <dbReference type="EMBL" id="NYI47847.1"/>
    </source>
</evidence>
<evidence type="ECO:0000313" key="2">
    <source>
        <dbReference type="Proteomes" id="UP000562045"/>
    </source>
</evidence>
<gene>
    <name evidence="1" type="ORF">BJ993_004993</name>
</gene>